<evidence type="ECO:0008006" key="7">
    <source>
        <dbReference type="Google" id="ProtNLM"/>
    </source>
</evidence>
<dbReference type="RefSeq" id="XP_042993763.1">
    <property type="nucleotide sequence ID" value="XM_043137829.1"/>
</dbReference>
<reference evidence="6" key="2">
    <citation type="journal article" date="2016" name="Genome Announc.">
        <title>Genome sequence of Ustilaginoidea virens IPU010, a rice pathogenic fungus causing false smut.</title>
        <authorList>
            <person name="Kumagai T."/>
            <person name="Ishii T."/>
            <person name="Terai G."/>
            <person name="Umemura M."/>
            <person name="Machida M."/>
            <person name="Asai K."/>
        </authorList>
    </citation>
    <scope>NUCLEOTIDE SEQUENCE [LARGE SCALE GENOMIC DNA]</scope>
    <source>
        <strain evidence="6">IPU010</strain>
    </source>
</reference>
<dbReference type="Proteomes" id="UP000027002">
    <property type="component" value="Chromosome 1"/>
</dbReference>
<dbReference type="OrthoDB" id="4331875at2759"/>
<dbReference type="GeneID" id="66061109"/>
<dbReference type="EMBL" id="CP072753">
    <property type="protein sequence ID" value="QUC16090.1"/>
    <property type="molecule type" value="Genomic_DNA"/>
</dbReference>
<accession>A0A1B5L182</accession>
<name>A0A1B5L182_USTVR</name>
<evidence type="ECO:0000313" key="5">
    <source>
        <dbReference type="Proteomes" id="UP000027002"/>
    </source>
</evidence>
<keyword evidence="2" id="KW-0732">Signal</keyword>
<feature type="compositionally biased region" description="Low complexity" evidence="1">
    <location>
        <begin position="196"/>
        <end position="242"/>
    </location>
</feature>
<evidence type="ECO:0000313" key="4">
    <source>
        <dbReference type="EMBL" id="QUC16090.1"/>
    </source>
</evidence>
<feature type="signal peptide" evidence="2">
    <location>
        <begin position="1"/>
        <end position="20"/>
    </location>
</feature>
<evidence type="ECO:0000313" key="6">
    <source>
        <dbReference type="Proteomes" id="UP000054053"/>
    </source>
</evidence>
<sequence length="257" mass="26327">MNCACKLLVVLAAFLLPVSSSHKVAVAGPDDSNGDLNVAKVCYPDVYGDAVVPPCVEITRIEEACQPHGDEPIDYQGHAQCMCSGSFFMDWRGCQDCLFIHGFRSARDYAYWEQVLAVASSSLCHATPTAAFQDIFASVQADINQAPPVTTGDPQSSDEFPSETEVSLYYSATAPQGPGVVNGAAATVTSPSQPIAGNSTSSESITSSGSTVETTSTVSNTASTTRSASPSSTGGAPAHGPGQALAAVAGAALIVAL</sequence>
<keyword evidence="5" id="KW-1185">Reference proteome</keyword>
<proteinExistence type="predicted"/>
<gene>
    <name evidence="4" type="ORF">UV8b_00331</name>
    <name evidence="3" type="ORF">UVI_02026590</name>
</gene>
<dbReference type="EMBL" id="BBTG02000011">
    <property type="protein sequence ID" value="GAO17126.1"/>
    <property type="molecule type" value="Genomic_DNA"/>
</dbReference>
<evidence type="ECO:0000256" key="1">
    <source>
        <dbReference type="SAM" id="MobiDB-lite"/>
    </source>
</evidence>
<feature type="chain" id="PRO_5036016710" description="Collagen-like protein Mcl1" evidence="2">
    <location>
        <begin position="21"/>
        <end position="257"/>
    </location>
</feature>
<dbReference type="Proteomes" id="UP000054053">
    <property type="component" value="Unassembled WGS sequence"/>
</dbReference>
<feature type="region of interest" description="Disordered" evidence="1">
    <location>
        <begin position="191"/>
        <end position="242"/>
    </location>
</feature>
<organism evidence="3 6">
    <name type="scientific">Ustilaginoidea virens</name>
    <name type="common">Rice false smut fungus</name>
    <name type="synonym">Villosiclava virens</name>
    <dbReference type="NCBI Taxonomy" id="1159556"/>
    <lineage>
        <taxon>Eukaryota</taxon>
        <taxon>Fungi</taxon>
        <taxon>Dikarya</taxon>
        <taxon>Ascomycota</taxon>
        <taxon>Pezizomycotina</taxon>
        <taxon>Sordariomycetes</taxon>
        <taxon>Hypocreomycetidae</taxon>
        <taxon>Hypocreales</taxon>
        <taxon>Clavicipitaceae</taxon>
        <taxon>Ustilaginoidea</taxon>
    </lineage>
</organism>
<reference evidence="4" key="3">
    <citation type="submission" date="2020-03" db="EMBL/GenBank/DDBJ databases">
        <title>A mixture of massive structural variations and highly conserved coding sequences in Ustilaginoidea virens genome.</title>
        <authorList>
            <person name="Zhang K."/>
            <person name="Zhao Z."/>
            <person name="Zhang Z."/>
            <person name="Li Y."/>
            <person name="Hsiang T."/>
            <person name="Sun W."/>
        </authorList>
    </citation>
    <scope>NUCLEOTIDE SEQUENCE</scope>
    <source>
        <strain evidence="4">UV-8b</strain>
    </source>
</reference>
<evidence type="ECO:0000256" key="2">
    <source>
        <dbReference type="SAM" id="SignalP"/>
    </source>
</evidence>
<dbReference type="KEGG" id="uvi:66061109"/>
<protein>
    <recommendedName>
        <fullName evidence="7">Collagen-like protein Mcl1</fullName>
    </recommendedName>
</protein>
<dbReference type="AlphaFoldDB" id="A0A1B5L182"/>
<evidence type="ECO:0000313" key="3">
    <source>
        <dbReference type="EMBL" id="GAO17126.1"/>
    </source>
</evidence>
<reference evidence="3" key="1">
    <citation type="journal article" date="2016" name="Genome Announc.">
        <title>Genome Sequence of Ustilaginoidea virens IPU010, a Rice Pathogenic Fungus Causing False Smut.</title>
        <authorList>
            <person name="Kumagai T."/>
            <person name="Ishii T."/>
            <person name="Terai G."/>
            <person name="Umemura M."/>
            <person name="Machida M."/>
            <person name="Asai K."/>
        </authorList>
    </citation>
    <scope>NUCLEOTIDE SEQUENCE [LARGE SCALE GENOMIC DNA]</scope>
    <source>
        <strain evidence="3">IPU010</strain>
    </source>
</reference>